<reference evidence="8 9" key="1">
    <citation type="submission" date="2018-08" db="EMBL/GenBank/DDBJ databases">
        <title>Aphanomyces genome sequencing and annotation.</title>
        <authorList>
            <person name="Minardi D."/>
            <person name="Oidtmann B."/>
            <person name="Van Der Giezen M."/>
            <person name="Studholme D.J."/>
        </authorList>
    </citation>
    <scope>NUCLEOTIDE SEQUENCE [LARGE SCALE GENOMIC DNA]</scope>
    <source>
        <strain evidence="8 9">SA</strain>
    </source>
</reference>
<sequence length="257" mass="28127">MATKKAGKPDDQVKLKKILDELMKRDDNRFCADCGARGPRWASINLGVFICIACSGIHRSLGVHLTFVRSVNLDSWTGDQVAQMQKWGNAKAKDYFEALVPKDYRIPTEHSPVRDKEIWIRDKYERKRFIARDGDDPSAKRTNSTSKSKKVVESESEASEADDQPAPPTRRGTSKAAAPAAPAADILNFGDFSAPAAAAPSSAALFGDFGAPPPPAPPPSPGPPPPCYPCPHHYHACPHHNHACSHHYHACSHHYHP</sequence>
<name>A0A397D8K1_APHAT</name>
<dbReference type="InterPro" id="IPR038508">
    <property type="entry name" value="ArfGAP_dom_sf"/>
</dbReference>
<dbReference type="SUPFAM" id="SSF57863">
    <property type="entry name" value="ArfGap/RecO-like zinc finger"/>
    <property type="match status" value="1"/>
</dbReference>
<feature type="region of interest" description="Disordered" evidence="6">
    <location>
        <begin position="131"/>
        <end position="179"/>
    </location>
</feature>
<dbReference type="GO" id="GO:0005737">
    <property type="term" value="C:cytoplasm"/>
    <property type="evidence" value="ECO:0007669"/>
    <property type="project" value="TreeGrafter"/>
</dbReference>
<dbReference type="GO" id="GO:0005096">
    <property type="term" value="F:GTPase activator activity"/>
    <property type="evidence" value="ECO:0007669"/>
    <property type="project" value="UniProtKB-KW"/>
</dbReference>
<accession>A0A397D8K1</accession>
<dbReference type="GO" id="GO:0008270">
    <property type="term" value="F:zinc ion binding"/>
    <property type="evidence" value="ECO:0007669"/>
    <property type="project" value="UniProtKB-KW"/>
</dbReference>
<evidence type="ECO:0000256" key="1">
    <source>
        <dbReference type="ARBA" id="ARBA00022468"/>
    </source>
</evidence>
<protein>
    <recommendedName>
        <fullName evidence="7">Arf-GAP domain-containing protein</fullName>
    </recommendedName>
</protein>
<feature type="compositionally biased region" description="Acidic residues" evidence="6">
    <location>
        <begin position="154"/>
        <end position="163"/>
    </location>
</feature>
<evidence type="ECO:0000256" key="4">
    <source>
        <dbReference type="ARBA" id="ARBA00022833"/>
    </source>
</evidence>
<dbReference type="SMART" id="SM00105">
    <property type="entry name" value="ArfGap"/>
    <property type="match status" value="1"/>
</dbReference>
<organism evidence="8 9">
    <name type="scientific">Aphanomyces astaci</name>
    <name type="common">Crayfish plague agent</name>
    <dbReference type="NCBI Taxonomy" id="112090"/>
    <lineage>
        <taxon>Eukaryota</taxon>
        <taxon>Sar</taxon>
        <taxon>Stramenopiles</taxon>
        <taxon>Oomycota</taxon>
        <taxon>Saprolegniomycetes</taxon>
        <taxon>Saprolegniales</taxon>
        <taxon>Verrucalvaceae</taxon>
        <taxon>Aphanomyces</taxon>
    </lineage>
</organism>
<dbReference type="InterPro" id="IPR051718">
    <property type="entry name" value="ARF_GTPase-activating"/>
</dbReference>
<dbReference type="CDD" id="cd08204">
    <property type="entry name" value="ArfGap"/>
    <property type="match status" value="1"/>
</dbReference>
<evidence type="ECO:0000256" key="2">
    <source>
        <dbReference type="ARBA" id="ARBA00022723"/>
    </source>
</evidence>
<proteinExistence type="predicted"/>
<dbReference type="PANTHER" id="PTHR45705">
    <property type="entry name" value="FI20236P1"/>
    <property type="match status" value="1"/>
</dbReference>
<keyword evidence="2" id="KW-0479">Metal-binding</keyword>
<evidence type="ECO:0000313" key="9">
    <source>
        <dbReference type="Proteomes" id="UP000265716"/>
    </source>
</evidence>
<evidence type="ECO:0000256" key="3">
    <source>
        <dbReference type="ARBA" id="ARBA00022771"/>
    </source>
</evidence>
<evidence type="ECO:0000259" key="7">
    <source>
        <dbReference type="PROSITE" id="PS50115"/>
    </source>
</evidence>
<keyword evidence="1" id="KW-0343">GTPase activation</keyword>
<dbReference type="InterPro" id="IPR001164">
    <property type="entry name" value="ArfGAP_dom"/>
</dbReference>
<dbReference type="PRINTS" id="PR00405">
    <property type="entry name" value="REVINTRACTNG"/>
</dbReference>
<feature type="domain" description="Arf-GAP" evidence="7">
    <location>
        <begin position="16"/>
        <end position="137"/>
    </location>
</feature>
<evidence type="ECO:0000313" key="8">
    <source>
        <dbReference type="EMBL" id="RHY60751.1"/>
    </source>
</evidence>
<dbReference type="AlphaFoldDB" id="A0A397D8K1"/>
<dbReference type="FunFam" id="1.10.220.150:FF:000009">
    <property type="entry name" value="stromal membrane-associated protein 1 isoform X1"/>
    <property type="match status" value="1"/>
</dbReference>
<keyword evidence="4" id="KW-0862">Zinc</keyword>
<keyword evidence="3 5" id="KW-0863">Zinc-finger</keyword>
<dbReference type="Pfam" id="PF01412">
    <property type="entry name" value="ArfGap"/>
    <property type="match status" value="1"/>
</dbReference>
<dbReference type="InterPro" id="IPR037278">
    <property type="entry name" value="ARFGAP/RecO"/>
</dbReference>
<dbReference type="Gene3D" id="1.10.220.150">
    <property type="entry name" value="Arf GTPase activating protein"/>
    <property type="match status" value="1"/>
</dbReference>
<evidence type="ECO:0000256" key="5">
    <source>
        <dbReference type="PROSITE-ProRule" id="PRU00288"/>
    </source>
</evidence>
<dbReference type="PROSITE" id="PS50115">
    <property type="entry name" value="ARFGAP"/>
    <property type="match status" value="1"/>
</dbReference>
<evidence type="ECO:0000256" key="6">
    <source>
        <dbReference type="SAM" id="MobiDB-lite"/>
    </source>
</evidence>
<dbReference type="PANTHER" id="PTHR45705:SF1">
    <property type="entry name" value="FI20236P1"/>
    <property type="match status" value="1"/>
</dbReference>
<comment type="caution">
    <text evidence="8">The sequence shown here is derived from an EMBL/GenBank/DDBJ whole genome shotgun (WGS) entry which is preliminary data.</text>
</comment>
<gene>
    <name evidence="8" type="ORF">DYB38_007355</name>
</gene>
<dbReference type="Proteomes" id="UP000265716">
    <property type="component" value="Unassembled WGS sequence"/>
</dbReference>
<dbReference type="EMBL" id="QUTC01005025">
    <property type="protein sequence ID" value="RHY60751.1"/>
    <property type="molecule type" value="Genomic_DNA"/>
</dbReference>
<dbReference type="VEuPathDB" id="FungiDB:H257_08657"/>